<dbReference type="Proteomes" id="UP001250932">
    <property type="component" value="Unassembled WGS sequence"/>
</dbReference>
<dbReference type="InterPro" id="IPR031107">
    <property type="entry name" value="Small_HSP"/>
</dbReference>
<dbReference type="PROSITE" id="PS01031">
    <property type="entry name" value="SHSP"/>
    <property type="match status" value="1"/>
</dbReference>
<dbReference type="SUPFAM" id="SSF49764">
    <property type="entry name" value="HSP20-like chaperones"/>
    <property type="match status" value="1"/>
</dbReference>
<protein>
    <submittedName>
        <fullName evidence="4">Hsp20/alpha crystallin family protein</fullName>
    </submittedName>
</protein>
<comment type="similarity">
    <text evidence="1 2">Belongs to the small heat shock protein (HSP20) family.</text>
</comment>
<dbReference type="Gene3D" id="2.60.40.790">
    <property type="match status" value="1"/>
</dbReference>
<evidence type="ECO:0000313" key="5">
    <source>
        <dbReference type="Proteomes" id="UP001250932"/>
    </source>
</evidence>
<dbReference type="CDD" id="cd06471">
    <property type="entry name" value="ACD_LpsHSP_like"/>
    <property type="match status" value="1"/>
</dbReference>
<proteinExistence type="inferred from homology"/>
<sequence length="151" mass="17360">MSSVTRWDPFRELDDLQHRFSTLFGRVPMKKEGEKRESLTVAEWAPVVDIVEDDQNYTIKAEIPGVKKEDIKVGVQDDVLTVSGHRHYEKEEKDKKFHRIERSYGSFARSFTLPEDSDGEKVSAEFKDGLLKVLLPKTARVKPKQVEVKVG</sequence>
<dbReference type="InterPro" id="IPR008978">
    <property type="entry name" value="HSP20-like_chaperone"/>
</dbReference>
<gene>
    <name evidence="4" type="ORF">PPG34_10725</name>
</gene>
<accession>A0ABU3K8Y6</accession>
<keyword evidence="5" id="KW-1185">Reference proteome</keyword>
<feature type="domain" description="SHSP" evidence="3">
    <location>
        <begin position="38"/>
        <end position="151"/>
    </location>
</feature>
<comment type="caution">
    <text evidence="4">The sequence shown here is derived from an EMBL/GenBank/DDBJ whole genome shotgun (WGS) entry which is preliminary data.</text>
</comment>
<dbReference type="EMBL" id="JAQOUE010000001">
    <property type="protein sequence ID" value="MDT7042827.1"/>
    <property type="molecule type" value="Genomic_DNA"/>
</dbReference>
<name>A0ABU3K8Y6_9BACT</name>
<dbReference type="Pfam" id="PF00011">
    <property type="entry name" value="HSP20"/>
    <property type="match status" value="1"/>
</dbReference>
<evidence type="ECO:0000256" key="2">
    <source>
        <dbReference type="RuleBase" id="RU003616"/>
    </source>
</evidence>
<dbReference type="PANTHER" id="PTHR11527">
    <property type="entry name" value="HEAT-SHOCK PROTEIN 20 FAMILY MEMBER"/>
    <property type="match status" value="1"/>
</dbReference>
<organism evidence="4 5">
    <name type="scientific">Candidatus Nitronereus thalassa</name>
    <dbReference type="NCBI Taxonomy" id="3020898"/>
    <lineage>
        <taxon>Bacteria</taxon>
        <taxon>Pseudomonadati</taxon>
        <taxon>Nitrospirota</taxon>
        <taxon>Nitrospiria</taxon>
        <taxon>Nitrospirales</taxon>
        <taxon>Nitrospiraceae</taxon>
        <taxon>Candidatus Nitronereus</taxon>
    </lineage>
</organism>
<dbReference type="InterPro" id="IPR002068">
    <property type="entry name" value="A-crystallin/Hsp20_dom"/>
</dbReference>
<dbReference type="RefSeq" id="WP_313833286.1">
    <property type="nucleotide sequence ID" value="NZ_JAQOUE010000001.1"/>
</dbReference>
<evidence type="ECO:0000259" key="3">
    <source>
        <dbReference type="PROSITE" id="PS01031"/>
    </source>
</evidence>
<reference evidence="4 5" key="1">
    <citation type="journal article" date="2023" name="ISME J.">
        <title>Cultivation and genomic characterization of novel and ubiquitous marine nitrite-oxidizing bacteria from the Nitrospirales.</title>
        <authorList>
            <person name="Mueller A.J."/>
            <person name="Daebeler A."/>
            <person name="Herbold C.W."/>
            <person name="Kirkegaard R.H."/>
            <person name="Daims H."/>
        </authorList>
    </citation>
    <scope>NUCLEOTIDE SEQUENCE [LARGE SCALE GENOMIC DNA]</scope>
    <source>
        <strain evidence="4 5">EB</strain>
    </source>
</reference>
<evidence type="ECO:0000256" key="1">
    <source>
        <dbReference type="PROSITE-ProRule" id="PRU00285"/>
    </source>
</evidence>
<evidence type="ECO:0000313" key="4">
    <source>
        <dbReference type="EMBL" id="MDT7042827.1"/>
    </source>
</evidence>